<comment type="subcellular location">
    <subcellularLocation>
        <location evidence="1">Nucleus</location>
        <location evidence="1">Nucleolus</location>
    </subcellularLocation>
</comment>
<dbReference type="EMBL" id="JAVHNS010000003">
    <property type="protein sequence ID" value="KAK6360399.1"/>
    <property type="molecule type" value="Genomic_DNA"/>
</dbReference>
<dbReference type="SMART" id="SM01362">
    <property type="entry name" value="DUF663"/>
    <property type="match status" value="1"/>
</dbReference>
<dbReference type="GO" id="GO:0005525">
    <property type="term" value="F:GTP binding"/>
    <property type="evidence" value="ECO:0007669"/>
    <property type="project" value="TreeGrafter"/>
</dbReference>
<proteinExistence type="inferred from homology"/>
<dbReference type="Pfam" id="PF22298">
    <property type="entry name" value="Tsr1_G-like"/>
    <property type="match status" value="1"/>
</dbReference>
<evidence type="ECO:0000313" key="8">
    <source>
        <dbReference type="Proteomes" id="UP001373714"/>
    </source>
</evidence>
<feature type="compositionally biased region" description="Basic residues" evidence="5">
    <location>
        <begin position="1"/>
        <end position="25"/>
    </location>
</feature>
<dbReference type="Pfam" id="PF08142">
    <property type="entry name" value="AARP2CN"/>
    <property type="match status" value="1"/>
</dbReference>
<dbReference type="SMART" id="SM00785">
    <property type="entry name" value="AARP2CN"/>
    <property type="match status" value="1"/>
</dbReference>
<dbReference type="GO" id="GO:0030688">
    <property type="term" value="C:preribosome, small subunit precursor"/>
    <property type="evidence" value="ECO:0007669"/>
    <property type="project" value="TreeGrafter"/>
</dbReference>
<name>A0AAV9VEZ9_9PEZI</name>
<evidence type="ECO:0000259" key="6">
    <source>
        <dbReference type="PROSITE" id="PS51714"/>
    </source>
</evidence>
<dbReference type="GO" id="GO:0000462">
    <property type="term" value="P:maturation of SSU-rRNA from tricistronic rRNA transcript (SSU-rRNA, 5.8S rRNA, LSU-rRNA)"/>
    <property type="evidence" value="ECO:0007669"/>
    <property type="project" value="TreeGrafter"/>
</dbReference>
<comment type="similarity">
    <text evidence="4">Belongs to the TRAFAC class translation factor GTPase superfamily. Bms1-like GTPase family. TSR1 subfamily.</text>
</comment>
<evidence type="ECO:0000313" key="7">
    <source>
        <dbReference type="EMBL" id="KAK6360399.1"/>
    </source>
</evidence>
<dbReference type="GO" id="GO:0034511">
    <property type="term" value="F:U3 snoRNA binding"/>
    <property type="evidence" value="ECO:0007669"/>
    <property type="project" value="TreeGrafter"/>
</dbReference>
<dbReference type="PROSITE" id="PS51714">
    <property type="entry name" value="G_BMS1"/>
    <property type="match status" value="1"/>
</dbReference>
<dbReference type="AlphaFoldDB" id="A0AAV9VEZ9"/>
<dbReference type="GO" id="GO:0003924">
    <property type="term" value="F:GTPase activity"/>
    <property type="evidence" value="ECO:0007669"/>
    <property type="project" value="TreeGrafter"/>
</dbReference>
<dbReference type="PANTHER" id="PTHR12858">
    <property type="entry name" value="RIBOSOME BIOGENESIS PROTEIN"/>
    <property type="match status" value="1"/>
</dbReference>
<accession>A0AAV9VEZ9</accession>
<sequence>MVSGGHHHRSATKSGHKAFKSRHATKGQLAKQSKGKIEKTKGVRQSPAQALKSKLDRRNQARQKQIQKAIERAKDDRVFDGRNGAPRIVVVIPLCADTYAEAVLNHLNVALDMDTQKYPNGVHNITIDRFKQKIQYVIPERKLLPVLDACKYADFIFFILSATQEVDDIGDSLLRAIEWQGVSTIFSIVQNLNSVEPAKRRPDVKKSLLSYMNHFFAEEDRIYAVDTPTEALNAIRSVCTQHPKGILWRDARSYMLASEVSWDESEGKAYVAGTVRGKALKADRLVQLQDGGIYQVDKIVSLPKESHRSDTMDTSAVIDAPTQDQDTLEQVNDEVSMEEEALSLPDTRRGVLLDDHHYFDDDEIDGIEPEPVRKRRLPPGTSATQAKWIVDSDTDDSDFEDADEVEELMEAELEADDDDDKMDAEEDMDDATTTFGTTKSEMFLDLSPEEEAKAIAEFRQRKKEAEDDLEFPDEFELRPEETARERLHRYRGLKDFRTSPWEISEDIPFQPKKWDSLARIDNYKATKLKVQREALVGGVPAGSKVKVYLRNVPKPLAVGPYDEHNTRITGLFGLLRHEYKKAVVNYSITLSNDYEGPPIKSKDTLILQCGSRRWKVRPLFSQGGATKNNVHKYEQFLQPGRTCVATLIGEVVFGNVPVLWWKQHPSGKLELVGTGSFLNTDHERVIAKRRILTGHPYKIHKKVVTVRYMFFNSEDVSWFKALPLHTKRGRSGFIKESLGTHGYFKATFDAKLNPQDTICVYLYKRCFPFEAEELHGQ</sequence>
<dbReference type="GO" id="GO:0005730">
    <property type="term" value="C:nucleolus"/>
    <property type="evidence" value="ECO:0007669"/>
    <property type="project" value="UniProtKB-SubCell"/>
</dbReference>
<evidence type="ECO:0000256" key="1">
    <source>
        <dbReference type="ARBA" id="ARBA00004604"/>
    </source>
</evidence>
<gene>
    <name evidence="7" type="ORF">TWF730_006541</name>
</gene>
<reference evidence="7 8" key="1">
    <citation type="submission" date="2019-10" db="EMBL/GenBank/DDBJ databases">
        <authorList>
            <person name="Palmer J.M."/>
        </authorList>
    </citation>
    <scope>NUCLEOTIDE SEQUENCE [LARGE SCALE GENOMIC DNA]</scope>
    <source>
        <strain evidence="7 8">TWF730</strain>
    </source>
</reference>
<organism evidence="7 8">
    <name type="scientific">Orbilia blumenaviensis</name>
    <dbReference type="NCBI Taxonomy" id="1796055"/>
    <lineage>
        <taxon>Eukaryota</taxon>
        <taxon>Fungi</taxon>
        <taxon>Dikarya</taxon>
        <taxon>Ascomycota</taxon>
        <taxon>Pezizomycotina</taxon>
        <taxon>Orbiliomycetes</taxon>
        <taxon>Orbiliales</taxon>
        <taxon>Orbiliaceae</taxon>
        <taxon>Orbilia</taxon>
    </lineage>
</organism>
<dbReference type="PANTHER" id="PTHR12858:SF1">
    <property type="entry name" value="PRE-RRNA-PROCESSING PROTEIN TSR1 HOMOLOG"/>
    <property type="match status" value="1"/>
</dbReference>
<dbReference type="InterPro" id="IPR039761">
    <property type="entry name" value="Bms1/Tsr1"/>
</dbReference>
<protein>
    <recommendedName>
        <fullName evidence="6">Bms1-type G domain-containing protein</fullName>
    </recommendedName>
</protein>
<feature type="domain" description="Bms1-type G" evidence="6">
    <location>
        <begin position="85"/>
        <end position="244"/>
    </location>
</feature>
<comment type="caution">
    <text evidence="7">The sequence shown here is derived from an EMBL/GenBank/DDBJ whole genome shotgun (WGS) entry which is preliminary data.</text>
</comment>
<evidence type="ECO:0000256" key="2">
    <source>
        <dbReference type="ARBA" id="ARBA00022517"/>
    </source>
</evidence>
<dbReference type="InterPro" id="IPR012948">
    <property type="entry name" value="AARP2CN"/>
</dbReference>
<keyword evidence="2" id="KW-0690">Ribosome biogenesis</keyword>
<dbReference type="InterPro" id="IPR030387">
    <property type="entry name" value="G_Bms1/Tsr1_dom"/>
</dbReference>
<keyword evidence="8" id="KW-1185">Reference proteome</keyword>
<feature type="region of interest" description="Disordered" evidence="5">
    <location>
        <begin position="1"/>
        <end position="69"/>
    </location>
</feature>
<dbReference type="GO" id="GO:0000479">
    <property type="term" value="P:endonucleolytic cleavage of tricistronic rRNA transcript (SSU-rRNA, 5.8S rRNA, LSU-rRNA)"/>
    <property type="evidence" value="ECO:0007669"/>
    <property type="project" value="TreeGrafter"/>
</dbReference>
<evidence type="ECO:0000256" key="3">
    <source>
        <dbReference type="ARBA" id="ARBA00023242"/>
    </source>
</evidence>
<keyword evidence="3" id="KW-0539">Nucleus</keyword>
<evidence type="ECO:0000256" key="4">
    <source>
        <dbReference type="ARBA" id="ARBA00038288"/>
    </source>
</evidence>
<dbReference type="InterPro" id="IPR007034">
    <property type="entry name" value="BMS1_TSR1_C"/>
</dbReference>
<dbReference type="Pfam" id="PF04950">
    <property type="entry name" value="RIBIOP_C"/>
    <property type="match status" value="1"/>
</dbReference>
<dbReference type="Proteomes" id="UP001373714">
    <property type="component" value="Unassembled WGS sequence"/>
</dbReference>
<evidence type="ECO:0000256" key="5">
    <source>
        <dbReference type="SAM" id="MobiDB-lite"/>
    </source>
</evidence>